<proteinExistence type="predicted"/>
<comment type="caution">
    <text evidence="1">The sequence shown here is derived from an EMBL/GenBank/DDBJ whole genome shotgun (WGS) entry which is preliminary data.</text>
</comment>
<organism evidence="1 2">
    <name type="scientific">Argiope bruennichi</name>
    <name type="common">Wasp spider</name>
    <name type="synonym">Aranea bruennichi</name>
    <dbReference type="NCBI Taxonomy" id="94029"/>
    <lineage>
        <taxon>Eukaryota</taxon>
        <taxon>Metazoa</taxon>
        <taxon>Ecdysozoa</taxon>
        <taxon>Arthropoda</taxon>
        <taxon>Chelicerata</taxon>
        <taxon>Arachnida</taxon>
        <taxon>Araneae</taxon>
        <taxon>Araneomorphae</taxon>
        <taxon>Entelegynae</taxon>
        <taxon>Araneoidea</taxon>
        <taxon>Araneidae</taxon>
        <taxon>Argiope</taxon>
    </lineage>
</organism>
<keyword evidence="2" id="KW-1185">Reference proteome</keyword>
<dbReference type="EMBL" id="JABXBU010002230">
    <property type="protein sequence ID" value="KAF8768324.1"/>
    <property type="molecule type" value="Genomic_DNA"/>
</dbReference>
<gene>
    <name evidence="1" type="ORF">HNY73_021156</name>
</gene>
<evidence type="ECO:0000313" key="1">
    <source>
        <dbReference type="EMBL" id="KAF8768324.1"/>
    </source>
</evidence>
<protein>
    <submittedName>
        <fullName evidence="1">Uncharacterized protein</fullName>
    </submittedName>
</protein>
<dbReference type="Proteomes" id="UP000807504">
    <property type="component" value="Unassembled WGS sequence"/>
</dbReference>
<accession>A0A8T0EA08</accession>
<evidence type="ECO:0000313" key="2">
    <source>
        <dbReference type="Proteomes" id="UP000807504"/>
    </source>
</evidence>
<dbReference type="AlphaFoldDB" id="A0A8T0EA08"/>
<reference evidence="1" key="1">
    <citation type="journal article" date="2020" name="bioRxiv">
        <title>Chromosome-level reference genome of the European wasp spider Argiope bruennichi: a resource for studies on range expansion and evolutionary adaptation.</title>
        <authorList>
            <person name="Sheffer M.M."/>
            <person name="Hoppe A."/>
            <person name="Krehenwinkel H."/>
            <person name="Uhl G."/>
            <person name="Kuss A.W."/>
            <person name="Jensen L."/>
            <person name="Jensen C."/>
            <person name="Gillespie R.G."/>
            <person name="Hoff K.J."/>
            <person name="Prost S."/>
        </authorList>
    </citation>
    <scope>NUCLEOTIDE SEQUENCE</scope>
</reference>
<name>A0A8T0EA08_ARGBR</name>
<sequence>MIEAFGNSCSWCWPFSVQFRIERKIRFGRIVPQVNDGLIDRRILMKLNHITSMMDSFAERVWRFPNIPLNLEIFHLEAVCSTFPNPISEHSPPLSHFKDPGQTIQDDFVY</sequence>
<reference evidence="1" key="2">
    <citation type="submission" date="2020-06" db="EMBL/GenBank/DDBJ databases">
        <authorList>
            <person name="Sheffer M."/>
        </authorList>
    </citation>
    <scope>NUCLEOTIDE SEQUENCE</scope>
</reference>